<gene>
    <name evidence="1" type="ORF">AVEN_196338_1</name>
</gene>
<evidence type="ECO:0000313" key="1">
    <source>
        <dbReference type="EMBL" id="GBL83481.1"/>
    </source>
</evidence>
<name>A0A4Y2ATZ1_ARAVE</name>
<dbReference type="EMBL" id="BGPR01000033">
    <property type="protein sequence ID" value="GBL83481.1"/>
    <property type="molecule type" value="Genomic_DNA"/>
</dbReference>
<sequence>MFDLLLMIQHATGPIHEGSSVESGFEPITPWLRGRYLTKLRQWGFEVFIHVHGKCNVIGMAEANNDVKTAAENWFNGQGRGFYQAGINKLVLRSDKCLNRCGDNVEK</sequence>
<reference evidence="1 2" key="1">
    <citation type="journal article" date="2019" name="Sci. Rep.">
        <title>Orb-weaving spider Araneus ventricosus genome elucidates the spidroin gene catalogue.</title>
        <authorList>
            <person name="Kono N."/>
            <person name="Nakamura H."/>
            <person name="Ohtoshi R."/>
            <person name="Moran D.A.P."/>
            <person name="Shinohara A."/>
            <person name="Yoshida Y."/>
            <person name="Fujiwara M."/>
            <person name="Mori M."/>
            <person name="Tomita M."/>
            <person name="Arakawa K."/>
        </authorList>
    </citation>
    <scope>NUCLEOTIDE SEQUENCE [LARGE SCALE GENOMIC DNA]</scope>
</reference>
<dbReference type="OrthoDB" id="616263at2759"/>
<accession>A0A4Y2ATZ1</accession>
<protein>
    <submittedName>
        <fullName evidence="1">Uncharacterized protein</fullName>
    </submittedName>
</protein>
<dbReference type="AlphaFoldDB" id="A0A4Y2ATZ1"/>
<evidence type="ECO:0000313" key="2">
    <source>
        <dbReference type="Proteomes" id="UP000499080"/>
    </source>
</evidence>
<proteinExistence type="predicted"/>
<keyword evidence="2" id="KW-1185">Reference proteome</keyword>
<organism evidence="1 2">
    <name type="scientific">Araneus ventricosus</name>
    <name type="common">Orbweaver spider</name>
    <name type="synonym">Epeira ventricosa</name>
    <dbReference type="NCBI Taxonomy" id="182803"/>
    <lineage>
        <taxon>Eukaryota</taxon>
        <taxon>Metazoa</taxon>
        <taxon>Ecdysozoa</taxon>
        <taxon>Arthropoda</taxon>
        <taxon>Chelicerata</taxon>
        <taxon>Arachnida</taxon>
        <taxon>Araneae</taxon>
        <taxon>Araneomorphae</taxon>
        <taxon>Entelegynae</taxon>
        <taxon>Araneoidea</taxon>
        <taxon>Araneidae</taxon>
        <taxon>Araneus</taxon>
    </lineage>
</organism>
<dbReference type="Proteomes" id="UP000499080">
    <property type="component" value="Unassembled WGS sequence"/>
</dbReference>
<comment type="caution">
    <text evidence="1">The sequence shown here is derived from an EMBL/GenBank/DDBJ whole genome shotgun (WGS) entry which is preliminary data.</text>
</comment>